<keyword evidence="3" id="KW-0456">Lyase</keyword>
<dbReference type="Proteomes" id="UP000284962">
    <property type="component" value="Unassembled WGS sequence"/>
</dbReference>
<keyword evidence="1" id="KW-0210">Decarboxylase</keyword>
<evidence type="ECO:0000313" key="6">
    <source>
        <dbReference type="EMBL" id="RGW54499.1"/>
    </source>
</evidence>
<dbReference type="GO" id="GO:0004609">
    <property type="term" value="F:phosphatidylserine decarboxylase activity"/>
    <property type="evidence" value="ECO:0007669"/>
    <property type="project" value="InterPro"/>
</dbReference>
<reference evidence="8 9" key="1">
    <citation type="submission" date="2018-08" db="EMBL/GenBank/DDBJ databases">
        <title>A genome reference for cultivated species of the human gut microbiota.</title>
        <authorList>
            <person name="Zou Y."/>
            <person name="Xue W."/>
            <person name="Luo G."/>
        </authorList>
    </citation>
    <scope>NUCLEOTIDE SEQUENCE [LARGE SCALE GENOMIC DNA]</scope>
    <source>
        <strain evidence="6 8">AF12-11</strain>
        <strain evidence="5 9">AF19-4AC</strain>
        <strain evidence="7 10">AM46-16</strain>
    </source>
</reference>
<sequence>MTVTYITRDGTKIDGTTGQDHLLEVIYGHALTRMLLRPFLSPAVSDICGKFLSTRLSRRIVPSFVKKNHIDLGIYERQEFDSYNAFFTRKIKAEQRPINDQKNVLISPSDGKVTAYPITQKGRFWIKHTQYTAAQLLKDERLAERYMGGWIYVIRLTVDDYHRYCYVSDGRKSRQRKIRGVLHTVNPVANDYYPIYKMNSREYCLLKTKELGTILLMEVGALMVGKINNHEEDSAQVKRGDEKGMFEFGGSTIVVMTEPGMAEPDKDIIHNTKAQAETLVKMGEPIGCKYE</sequence>
<name>A0A395XQU2_9FIRM</name>
<evidence type="ECO:0000256" key="4">
    <source>
        <dbReference type="ARBA" id="ARBA00023317"/>
    </source>
</evidence>
<evidence type="ECO:0000313" key="7">
    <source>
        <dbReference type="EMBL" id="RGZ98970.1"/>
    </source>
</evidence>
<proteinExistence type="predicted"/>
<evidence type="ECO:0000313" key="8">
    <source>
        <dbReference type="Proteomes" id="UP000266376"/>
    </source>
</evidence>
<evidence type="ECO:0000256" key="1">
    <source>
        <dbReference type="ARBA" id="ARBA00022793"/>
    </source>
</evidence>
<dbReference type="Proteomes" id="UP000283630">
    <property type="component" value="Unassembled WGS sequence"/>
</dbReference>
<accession>A0A395XQU2</accession>
<dbReference type="AlphaFoldDB" id="A0A395XQU2"/>
<dbReference type="EMBL" id="QSAJ01000008">
    <property type="protein sequence ID" value="RGW54499.1"/>
    <property type="molecule type" value="Genomic_DNA"/>
</dbReference>
<dbReference type="EMBL" id="QRWH01000008">
    <property type="protein sequence ID" value="RGT08472.1"/>
    <property type="molecule type" value="Genomic_DNA"/>
</dbReference>
<comment type="caution">
    <text evidence="6">The sequence shown here is derived from an EMBL/GenBank/DDBJ whole genome shotgun (WGS) entry which is preliminary data.</text>
</comment>
<dbReference type="InterPro" id="IPR003817">
    <property type="entry name" value="PS_Dcarbxylase"/>
</dbReference>
<dbReference type="RefSeq" id="WP_118145312.1">
    <property type="nucleotide sequence ID" value="NZ_JAAIOE010000013.1"/>
</dbReference>
<evidence type="ECO:0000256" key="3">
    <source>
        <dbReference type="ARBA" id="ARBA00023239"/>
    </source>
</evidence>
<dbReference type="EMBL" id="QSEW01000012">
    <property type="protein sequence ID" value="RGZ98970.1"/>
    <property type="molecule type" value="Genomic_DNA"/>
</dbReference>
<dbReference type="PANTHER" id="PTHR10067:SF17">
    <property type="entry name" value="PHOSPHATIDYLSERINE DECARBOXYLASE PROENZYME 2"/>
    <property type="match status" value="1"/>
</dbReference>
<organism evidence="6 8">
    <name type="scientific">Dorea formicigenerans</name>
    <dbReference type="NCBI Taxonomy" id="39486"/>
    <lineage>
        <taxon>Bacteria</taxon>
        <taxon>Bacillati</taxon>
        <taxon>Bacillota</taxon>
        <taxon>Clostridia</taxon>
        <taxon>Lachnospirales</taxon>
        <taxon>Lachnospiraceae</taxon>
        <taxon>Dorea</taxon>
    </lineage>
</organism>
<evidence type="ECO:0000256" key="2">
    <source>
        <dbReference type="ARBA" id="ARBA00023145"/>
    </source>
</evidence>
<protein>
    <submittedName>
        <fullName evidence="6">Phosphatidylserine decarboxylase</fullName>
    </submittedName>
</protein>
<evidence type="ECO:0000313" key="5">
    <source>
        <dbReference type="EMBL" id="RGT08472.1"/>
    </source>
</evidence>
<evidence type="ECO:0000313" key="9">
    <source>
        <dbReference type="Proteomes" id="UP000283630"/>
    </source>
</evidence>
<keyword evidence="4" id="KW-0670">Pyruvate</keyword>
<dbReference type="Pfam" id="PF02666">
    <property type="entry name" value="PS_Dcarbxylase"/>
    <property type="match status" value="1"/>
</dbReference>
<dbReference type="GO" id="GO:0008654">
    <property type="term" value="P:phospholipid biosynthetic process"/>
    <property type="evidence" value="ECO:0007669"/>
    <property type="project" value="InterPro"/>
</dbReference>
<dbReference type="Proteomes" id="UP000266376">
    <property type="component" value="Unassembled WGS sequence"/>
</dbReference>
<evidence type="ECO:0000313" key="10">
    <source>
        <dbReference type="Proteomes" id="UP000284962"/>
    </source>
</evidence>
<gene>
    <name evidence="7" type="ORF">DW957_10505</name>
    <name evidence="6" type="ORF">DWV67_05000</name>
    <name evidence="5" type="ORF">DWX53_09785</name>
</gene>
<dbReference type="PANTHER" id="PTHR10067">
    <property type="entry name" value="PHOSPHATIDYLSERINE DECARBOXYLASE"/>
    <property type="match status" value="1"/>
</dbReference>
<keyword evidence="2" id="KW-0865">Zymogen</keyword>